<evidence type="ECO:0000313" key="2">
    <source>
        <dbReference type="Proteomes" id="UP000432089"/>
    </source>
</evidence>
<organism evidence="1 2">
    <name type="scientific">Plantimonas leprariae</name>
    <dbReference type="NCBI Taxonomy" id="2615207"/>
    <lineage>
        <taxon>Bacteria</taxon>
        <taxon>Pseudomonadati</taxon>
        <taxon>Pseudomonadota</taxon>
        <taxon>Alphaproteobacteria</taxon>
        <taxon>Hyphomicrobiales</taxon>
        <taxon>Aurantimonadaceae</taxon>
        <taxon>Plantimonas</taxon>
    </lineage>
</organism>
<evidence type="ECO:0000313" key="1">
    <source>
        <dbReference type="EMBL" id="KAB0676393.1"/>
    </source>
</evidence>
<dbReference type="RefSeq" id="WP_150973316.1">
    <property type="nucleotide sequence ID" value="NZ_VZDO01000023.1"/>
</dbReference>
<dbReference type="Proteomes" id="UP000432089">
    <property type="component" value="Unassembled WGS sequence"/>
</dbReference>
<dbReference type="AlphaFoldDB" id="A0A7V7PKN0"/>
<sequence>METRRVETRLLVAKGSDGKIYDLHRISHGSRPKALGPDAPWSDDKVEWLTSAGALVETDDETTFRLGDIVMIEVADLGGSAAVD</sequence>
<gene>
    <name evidence="1" type="ORF">F6X38_21080</name>
</gene>
<keyword evidence="2" id="KW-1185">Reference proteome</keyword>
<protein>
    <submittedName>
        <fullName evidence="1">Uncharacterized protein</fullName>
    </submittedName>
</protein>
<dbReference type="EMBL" id="VZDO01000023">
    <property type="protein sequence ID" value="KAB0676393.1"/>
    <property type="molecule type" value="Genomic_DNA"/>
</dbReference>
<comment type="caution">
    <text evidence="1">The sequence shown here is derived from an EMBL/GenBank/DDBJ whole genome shotgun (WGS) entry which is preliminary data.</text>
</comment>
<reference evidence="1 2" key="1">
    <citation type="submission" date="2019-09" db="EMBL/GenBank/DDBJ databases">
        <title>YIM 132180 draft genome.</title>
        <authorList>
            <person name="Zhang K."/>
        </authorList>
    </citation>
    <scope>NUCLEOTIDE SEQUENCE [LARGE SCALE GENOMIC DNA]</scope>
    <source>
        <strain evidence="1 2">YIM 132180</strain>
    </source>
</reference>
<name>A0A7V7PKN0_9HYPH</name>
<proteinExistence type="predicted"/>
<accession>A0A7V7PKN0</accession>